<dbReference type="SUPFAM" id="SSF51735">
    <property type="entry name" value="NAD(P)-binding Rossmann-fold domains"/>
    <property type="match status" value="1"/>
</dbReference>
<dbReference type="Pfam" id="PF00106">
    <property type="entry name" value="adh_short"/>
    <property type="match status" value="1"/>
</dbReference>
<protein>
    <submittedName>
        <fullName evidence="3">Dehydrogenase</fullName>
    </submittedName>
</protein>
<keyword evidence="4" id="KW-1185">Reference proteome</keyword>
<name>Q13G78_PARXL</name>
<evidence type="ECO:0000313" key="3">
    <source>
        <dbReference type="EMBL" id="ABE36911.1"/>
    </source>
</evidence>
<gene>
    <name evidence="3" type="ORF">Bxe_C1043</name>
</gene>
<evidence type="ECO:0000256" key="2">
    <source>
        <dbReference type="ARBA" id="ARBA00023002"/>
    </source>
</evidence>
<dbReference type="STRING" id="266265.Bxe_C1043"/>
<proteinExistence type="inferred from homology"/>
<evidence type="ECO:0000313" key="4">
    <source>
        <dbReference type="Proteomes" id="UP000001817"/>
    </source>
</evidence>
<dbReference type="eggNOG" id="COG1028">
    <property type="taxonomic scope" value="Bacteria"/>
</dbReference>
<dbReference type="Proteomes" id="UP000001817">
    <property type="component" value="Chromosome 3"/>
</dbReference>
<dbReference type="PANTHER" id="PTHR43669:SF14">
    <property type="entry name" value="OXIDOREDUCTASE"/>
    <property type="match status" value="1"/>
</dbReference>
<dbReference type="PANTHER" id="PTHR43669">
    <property type="entry name" value="5-KETO-D-GLUCONATE 5-REDUCTASE"/>
    <property type="match status" value="1"/>
</dbReference>
<comment type="similarity">
    <text evidence="1">Belongs to the short-chain dehydrogenases/reductases (SDR) family.</text>
</comment>
<organism evidence="3 4">
    <name type="scientific">Paraburkholderia xenovorans (strain LB400)</name>
    <dbReference type="NCBI Taxonomy" id="266265"/>
    <lineage>
        <taxon>Bacteria</taxon>
        <taxon>Pseudomonadati</taxon>
        <taxon>Pseudomonadota</taxon>
        <taxon>Betaproteobacteria</taxon>
        <taxon>Burkholderiales</taxon>
        <taxon>Burkholderiaceae</taxon>
        <taxon>Paraburkholderia</taxon>
    </lineage>
</organism>
<dbReference type="Gene3D" id="3.40.50.720">
    <property type="entry name" value="NAD(P)-binding Rossmann-like Domain"/>
    <property type="match status" value="1"/>
</dbReference>
<reference evidence="3 4" key="1">
    <citation type="journal article" date="2006" name="Proc. Natl. Acad. Sci. U.S.A.">
        <title>Burkholderia xenovorans LB400 harbors a multi-replicon, 9.73-Mbp genome shaped for versatility.</title>
        <authorList>
            <person name="Chain P.S."/>
            <person name="Denef V.J."/>
            <person name="Konstantinidis K.T."/>
            <person name="Vergez L.M."/>
            <person name="Agullo L."/>
            <person name="Reyes V.L."/>
            <person name="Hauser L."/>
            <person name="Cordova M."/>
            <person name="Gomez L."/>
            <person name="Gonzalez M."/>
            <person name="Land M."/>
            <person name="Lao V."/>
            <person name="Larimer F."/>
            <person name="LiPuma J.J."/>
            <person name="Mahenthiralingam E."/>
            <person name="Malfatti S.A."/>
            <person name="Marx C.J."/>
            <person name="Parnell J.J."/>
            <person name="Ramette A."/>
            <person name="Richardson P."/>
            <person name="Seeger M."/>
            <person name="Smith D."/>
            <person name="Spilker T."/>
            <person name="Sul W.J."/>
            <person name="Tsoi T.V."/>
            <person name="Ulrich L.E."/>
            <person name="Zhulin I.B."/>
            <person name="Tiedje J.M."/>
        </authorList>
    </citation>
    <scope>NUCLEOTIDE SEQUENCE [LARGE SCALE GENOMIC DNA]</scope>
    <source>
        <strain evidence="3 4">LB400</strain>
    </source>
</reference>
<keyword evidence="2" id="KW-0560">Oxidoreductase</keyword>
<dbReference type="KEGG" id="bxe:Bxe_C1043"/>
<dbReference type="EMBL" id="CP000272">
    <property type="protein sequence ID" value="ABE36911.1"/>
    <property type="molecule type" value="Genomic_DNA"/>
</dbReference>
<dbReference type="InterPro" id="IPR036291">
    <property type="entry name" value="NAD(P)-bd_dom_sf"/>
</dbReference>
<dbReference type="SMR" id="Q13G78"/>
<evidence type="ECO:0000256" key="1">
    <source>
        <dbReference type="ARBA" id="ARBA00006484"/>
    </source>
</evidence>
<dbReference type="RefSeq" id="WP_011494158.1">
    <property type="nucleotide sequence ID" value="NZ_CP008761.1"/>
</dbReference>
<dbReference type="AlphaFoldDB" id="Q13G78"/>
<dbReference type="GO" id="GO:0016491">
    <property type="term" value="F:oxidoreductase activity"/>
    <property type="evidence" value="ECO:0007669"/>
    <property type="project" value="UniProtKB-KW"/>
</dbReference>
<dbReference type="PRINTS" id="PR00081">
    <property type="entry name" value="GDHRDH"/>
</dbReference>
<accession>Q13G78</accession>
<sequence length="118" mass="12509">MNDPVRSGSPMRLSNKVAVTAGAASGIRRAISLRLAAQGATVITTDLNADGGAGVIEEIRSNGGKAAFRTLDTASEEQWRDVAAWTVEQHGTPDIPVNNAGVYLIRPSPIRRSRSGRR</sequence>
<dbReference type="InterPro" id="IPR002347">
    <property type="entry name" value="SDR_fam"/>
</dbReference>